<sequence length="85" mass="8202">MTTGPADSPASLYGPVSLVMGVLALAAAVFAGFVGISIPFLFGALAVTFGLLGLARGLHRGQCAAGSVTGAVAVLYPLVLAGALG</sequence>
<evidence type="ECO:0000313" key="2">
    <source>
        <dbReference type="EMBL" id="AOT58557.1"/>
    </source>
</evidence>
<evidence type="ECO:0008006" key="4">
    <source>
        <dbReference type="Google" id="ProtNLM"/>
    </source>
</evidence>
<feature type="transmembrane region" description="Helical" evidence="1">
    <location>
        <begin position="40"/>
        <end position="58"/>
    </location>
</feature>
<feature type="transmembrane region" description="Helical" evidence="1">
    <location>
        <begin position="64"/>
        <end position="84"/>
    </location>
</feature>
<keyword evidence="3" id="KW-1185">Reference proteome</keyword>
<proteinExistence type="predicted"/>
<protein>
    <recommendedName>
        <fullName evidence="4">DUF4190 domain-containing protein</fullName>
    </recommendedName>
</protein>
<dbReference type="PATRIC" id="fig|285473.5.peg.1423"/>
<accession>A0A1D8FZA5</accession>
<dbReference type="RefSeq" id="WP_031137552.1">
    <property type="nucleotide sequence ID" value="NZ_CP017316.1"/>
</dbReference>
<reference evidence="2 3" key="1">
    <citation type="submission" date="2016-09" db="EMBL/GenBank/DDBJ databases">
        <title>Streptomyces rubrolavendulae MJM4426 Genome sequencing and assembly.</title>
        <authorList>
            <person name="Kim J.-G."/>
        </authorList>
    </citation>
    <scope>NUCLEOTIDE SEQUENCE [LARGE SCALE GENOMIC DNA]</scope>
    <source>
        <strain evidence="2 3">MJM4426</strain>
    </source>
</reference>
<keyword evidence="1" id="KW-0812">Transmembrane</keyword>
<name>A0A1D8FZA5_9ACTN</name>
<gene>
    <name evidence="2" type="ORF">A4G23_01370</name>
</gene>
<dbReference type="GeneID" id="91402884"/>
<dbReference type="KEGG" id="srn:A4G23_01370"/>
<dbReference type="Proteomes" id="UP000095349">
    <property type="component" value="Chromosome"/>
</dbReference>
<organism evidence="2 3">
    <name type="scientific">Streptomyces rubrolavendulae</name>
    <dbReference type="NCBI Taxonomy" id="285473"/>
    <lineage>
        <taxon>Bacteria</taxon>
        <taxon>Bacillati</taxon>
        <taxon>Actinomycetota</taxon>
        <taxon>Actinomycetes</taxon>
        <taxon>Kitasatosporales</taxon>
        <taxon>Streptomycetaceae</taxon>
        <taxon>Streptomyces</taxon>
    </lineage>
</organism>
<keyword evidence="1" id="KW-0472">Membrane</keyword>
<dbReference type="AlphaFoldDB" id="A0A1D8FZA5"/>
<feature type="transmembrane region" description="Helical" evidence="1">
    <location>
        <begin position="12"/>
        <end position="33"/>
    </location>
</feature>
<dbReference type="EMBL" id="CP017316">
    <property type="protein sequence ID" value="AOT58557.1"/>
    <property type="molecule type" value="Genomic_DNA"/>
</dbReference>
<evidence type="ECO:0000256" key="1">
    <source>
        <dbReference type="SAM" id="Phobius"/>
    </source>
</evidence>
<evidence type="ECO:0000313" key="3">
    <source>
        <dbReference type="Proteomes" id="UP000095349"/>
    </source>
</evidence>
<keyword evidence="1" id="KW-1133">Transmembrane helix</keyword>